<gene>
    <name evidence="4" type="ORF">UCRPA7_7197</name>
</gene>
<dbReference type="HOGENOM" id="CLU_070703_0_0_1"/>
<keyword evidence="2" id="KW-0456">Lyase</keyword>
<sequence length="224" mass="25043">MGDRLRPAILADAPGRVVTLIERAFWEQLTDHHATAPEKVWGTAYRIQRDHVAEVKEYLDIREINGYTIHYTPFYPAEGSSAGPIRTLVYIGTPDNDQFTGPQEVQALAEHIYRSEGPSGLNRDYLLGLERALDELSPESGDEHVTDLSNRVRAIIASRTAAAKAAAGDQDHQVNLDTNDIMRSPPPVKPQEEEDITTTTNSATHHEFRKVSSIDEQEETEKSR</sequence>
<dbReference type="OrthoDB" id="1933483at2759"/>
<dbReference type="GO" id="GO:0005737">
    <property type="term" value="C:cytoplasm"/>
    <property type="evidence" value="ECO:0007669"/>
    <property type="project" value="TreeGrafter"/>
</dbReference>
<dbReference type="EMBL" id="KB933272">
    <property type="protein sequence ID" value="EON97274.1"/>
    <property type="molecule type" value="Genomic_DNA"/>
</dbReference>
<dbReference type="Proteomes" id="UP000014074">
    <property type="component" value="Unassembled WGS sequence"/>
</dbReference>
<dbReference type="PANTHER" id="PTHR12192:SF2">
    <property type="entry name" value="GLUTATHIONE-SPECIFIC GAMMA-GLUTAMYLCYCLOTRANSFERASE 2"/>
    <property type="match status" value="1"/>
</dbReference>
<accession>R8BD94</accession>
<dbReference type="RefSeq" id="XP_007917922.1">
    <property type="nucleotide sequence ID" value="XM_007919731.1"/>
</dbReference>
<feature type="compositionally biased region" description="Acidic residues" evidence="3">
    <location>
        <begin position="215"/>
        <end position="224"/>
    </location>
</feature>
<dbReference type="AlphaFoldDB" id="R8BD94"/>
<dbReference type="GeneID" id="19327933"/>
<evidence type="ECO:0000256" key="2">
    <source>
        <dbReference type="ARBA" id="ARBA00023239"/>
    </source>
</evidence>
<evidence type="ECO:0000256" key="1">
    <source>
        <dbReference type="ARBA" id="ARBA00012344"/>
    </source>
</evidence>
<dbReference type="GO" id="GO:0006751">
    <property type="term" value="P:glutathione catabolic process"/>
    <property type="evidence" value="ECO:0007669"/>
    <property type="project" value="InterPro"/>
</dbReference>
<reference evidence="5" key="1">
    <citation type="journal article" date="2013" name="Genome Announc.">
        <title>Draft genome sequence of the ascomycete Phaeoacremonium aleophilum strain UCR-PA7, a causal agent of the esca disease complex in grapevines.</title>
        <authorList>
            <person name="Blanco-Ulate B."/>
            <person name="Rolshausen P."/>
            <person name="Cantu D."/>
        </authorList>
    </citation>
    <scope>NUCLEOTIDE SEQUENCE [LARGE SCALE GENOMIC DNA]</scope>
    <source>
        <strain evidence="5">UCR-PA7</strain>
    </source>
</reference>
<dbReference type="Pfam" id="PF04752">
    <property type="entry name" value="ChaC"/>
    <property type="match status" value="1"/>
</dbReference>
<dbReference type="GO" id="GO:0061928">
    <property type="term" value="F:glutathione specific gamma-glutamylcyclotransferase activity"/>
    <property type="evidence" value="ECO:0007669"/>
    <property type="project" value="UniProtKB-EC"/>
</dbReference>
<keyword evidence="5" id="KW-1185">Reference proteome</keyword>
<proteinExistence type="predicted"/>
<dbReference type="PANTHER" id="PTHR12192">
    <property type="entry name" value="CATION TRANSPORT PROTEIN CHAC-RELATED"/>
    <property type="match status" value="1"/>
</dbReference>
<evidence type="ECO:0000256" key="3">
    <source>
        <dbReference type="SAM" id="MobiDB-lite"/>
    </source>
</evidence>
<dbReference type="EC" id="4.3.2.7" evidence="1"/>
<dbReference type="eggNOG" id="KOG3182">
    <property type="taxonomic scope" value="Eukaryota"/>
</dbReference>
<protein>
    <recommendedName>
        <fullName evidence="1">glutathione-specific gamma-glutamylcyclotransferase</fullName>
        <ecNumber evidence="1">4.3.2.7</ecNumber>
    </recommendedName>
</protein>
<feature type="compositionally biased region" description="Basic and acidic residues" evidence="3">
    <location>
        <begin position="204"/>
        <end position="213"/>
    </location>
</feature>
<evidence type="ECO:0000313" key="5">
    <source>
        <dbReference type="Proteomes" id="UP000014074"/>
    </source>
</evidence>
<feature type="region of interest" description="Disordered" evidence="3">
    <location>
        <begin position="175"/>
        <end position="224"/>
    </location>
</feature>
<dbReference type="InterPro" id="IPR006840">
    <property type="entry name" value="ChaC"/>
</dbReference>
<organism evidence="4 5">
    <name type="scientific">Phaeoacremonium minimum (strain UCR-PA7)</name>
    <name type="common">Esca disease fungus</name>
    <name type="synonym">Togninia minima</name>
    <dbReference type="NCBI Taxonomy" id="1286976"/>
    <lineage>
        <taxon>Eukaryota</taxon>
        <taxon>Fungi</taxon>
        <taxon>Dikarya</taxon>
        <taxon>Ascomycota</taxon>
        <taxon>Pezizomycotina</taxon>
        <taxon>Sordariomycetes</taxon>
        <taxon>Sordariomycetidae</taxon>
        <taxon>Togniniales</taxon>
        <taxon>Togniniaceae</taxon>
        <taxon>Phaeoacremonium</taxon>
    </lineage>
</organism>
<evidence type="ECO:0000313" key="4">
    <source>
        <dbReference type="EMBL" id="EON97274.1"/>
    </source>
</evidence>
<dbReference type="KEGG" id="tmn:UCRPA7_7197"/>
<name>R8BD94_PHAM7</name>